<evidence type="ECO:0000256" key="2">
    <source>
        <dbReference type="SAM" id="Phobius"/>
    </source>
</evidence>
<keyword evidence="2" id="KW-0812">Transmembrane</keyword>
<feature type="region of interest" description="Disordered" evidence="1">
    <location>
        <begin position="290"/>
        <end position="332"/>
    </location>
</feature>
<organism evidence="3 4">
    <name type="scientific">Coniochaeta pulveracea</name>
    <dbReference type="NCBI Taxonomy" id="177199"/>
    <lineage>
        <taxon>Eukaryota</taxon>
        <taxon>Fungi</taxon>
        <taxon>Dikarya</taxon>
        <taxon>Ascomycota</taxon>
        <taxon>Pezizomycotina</taxon>
        <taxon>Sordariomycetes</taxon>
        <taxon>Sordariomycetidae</taxon>
        <taxon>Coniochaetales</taxon>
        <taxon>Coniochaetaceae</taxon>
        <taxon>Coniochaeta</taxon>
    </lineage>
</organism>
<sequence length="416" mass="44798">MSTVTLFVTSTNFVTTVITTAEDTATSTCHTTVTTTVQSPERRQFTWAMGKLQQAMLPTPSLAANRHPFQRVATTTTQLAIEFNISTATTTELMPSTTTVTLVSVTDVPVTSFVYDGAKTTVTLNSTHTVTTTLPKPPASTTAVFSSIPFPSPEPTPIPPPASPPNPGMPTKTKAAIGAGAAALGSLLAIASIAYRHYRKKQAAKRDTSSSALAVQHYNNYGKFSKTSGHRMDLEGREPTIPNLRPIPGYRGTTRTGVLTKRNIHGPVLVNMAEKAAMTEIAARRRLPMVGPRQSPHTSTQSQQEQSPSPSDHKGKEKALPLWQGGTTPPYAAHLKRLPVTDHTGRFAPGSKEHGRFSAVDWKPVPPRQELGGEKKKPAWELPVEEVDGDAAGREVENDMTSSVYSDAEEIVDGRK</sequence>
<gene>
    <name evidence="3" type="ORF">DL546_009210</name>
</gene>
<feature type="transmembrane region" description="Helical" evidence="2">
    <location>
        <begin position="175"/>
        <end position="195"/>
    </location>
</feature>
<keyword evidence="2" id="KW-1133">Transmembrane helix</keyword>
<feature type="compositionally biased region" description="Acidic residues" evidence="1">
    <location>
        <begin position="407"/>
        <end position="416"/>
    </location>
</feature>
<keyword evidence="4" id="KW-1185">Reference proteome</keyword>
<accession>A0A420YGU3</accession>
<comment type="caution">
    <text evidence="3">The sequence shown here is derived from an EMBL/GenBank/DDBJ whole genome shotgun (WGS) entry which is preliminary data.</text>
</comment>
<feature type="compositionally biased region" description="Low complexity" evidence="1">
    <location>
        <begin position="294"/>
        <end position="310"/>
    </location>
</feature>
<keyword evidence="2" id="KW-0472">Membrane</keyword>
<feature type="compositionally biased region" description="Pro residues" evidence="1">
    <location>
        <begin position="150"/>
        <end position="168"/>
    </location>
</feature>
<evidence type="ECO:0000256" key="1">
    <source>
        <dbReference type="SAM" id="MobiDB-lite"/>
    </source>
</evidence>
<dbReference type="AlphaFoldDB" id="A0A420YGU3"/>
<feature type="region of interest" description="Disordered" evidence="1">
    <location>
        <begin position="344"/>
        <end position="416"/>
    </location>
</feature>
<dbReference type="Proteomes" id="UP000275385">
    <property type="component" value="Unassembled WGS sequence"/>
</dbReference>
<proteinExistence type="predicted"/>
<feature type="region of interest" description="Disordered" evidence="1">
    <location>
        <begin position="147"/>
        <end position="172"/>
    </location>
</feature>
<protein>
    <submittedName>
        <fullName evidence="3">Uncharacterized protein</fullName>
    </submittedName>
</protein>
<evidence type="ECO:0000313" key="4">
    <source>
        <dbReference type="Proteomes" id="UP000275385"/>
    </source>
</evidence>
<dbReference type="EMBL" id="QVQW01000011">
    <property type="protein sequence ID" value="RKU47081.1"/>
    <property type="molecule type" value="Genomic_DNA"/>
</dbReference>
<evidence type="ECO:0000313" key="3">
    <source>
        <dbReference type="EMBL" id="RKU47081.1"/>
    </source>
</evidence>
<name>A0A420YGU3_9PEZI</name>
<reference evidence="3 4" key="1">
    <citation type="submission" date="2018-08" db="EMBL/GenBank/DDBJ databases">
        <title>Draft genome of the lignicolous fungus Coniochaeta pulveracea.</title>
        <authorList>
            <person name="Borstlap C.J."/>
            <person name="De Witt R.N."/>
            <person name="Botha A."/>
            <person name="Volschenk H."/>
        </authorList>
    </citation>
    <scope>NUCLEOTIDE SEQUENCE [LARGE SCALE GENOMIC DNA]</scope>
    <source>
        <strain evidence="3 4">CAB683</strain>
    </source>
</reference>
<feature type="compositionally biased region" description="Basic and acidic residues" evidence="1">
    <location>
        <begin position="344"/>
        <end position="356"/>
    </location>
</feature>